<evidence type="ECO:0000313" key="2">
    <source>
        <dbReference type="EMBL" id="KEJ83079.1"/>
    </source>
</evidence>
<proteinExistence type="predicted"/>
<evidence type="ECO:0000313" key="3">
    <source>
        <dbReference type="Proteomes" id="UP000053232"/>
    </source>
</evidence>
<comment type="caution">
    <text evidence="2">The sequence shown here is derived from an EMBL/GenBank/DDBJ whole genome shotgun (WGS) entry which is preliminary data.</text>
</comment>
<name>A0A073I084_9SPIT</name>
<protein>
    <submittedName>
        <fullName evidence="2">Uncharacterized protein</fullName>
    </submittedName>
</protein>
<feature type="compositionally biased region" description="Low complexity" evidence="1">
    <location>
        <begin position="173"/>
        <end position="185"/>
    </location>
</feature>
<sequence length="195" mass="21315">MDYFQLQQQIGLQAPLPNIYGQIPAPMSGYNQLLQGIPGGIVPFVMQQASLISQGTALQIAQIMSANNFTAQNSLTLIQAIIQSQNAALNLLNAIKMLNQNQQAIALQLQLMIKLLNDTIYKQLVDANTLQQAQEPIVQLQFQQQFQQQMQFEAATQTPPLVNIAQVVPPNPQGGNVNSQNSGNSTEKMSGLSEQ</sequence>
<reference evidence="3" key="1">
    <citation type="journal article" date="2014" name="Cell">
        <title>The Architecture of a Scrambled Genome Reveals Massive Levels of Genomic Rearrangement during Development.</title>
        <authorList>
            <person name="Chen X."/>
            <person name="Bracht J.R."/>
            <person name="Goldman A.D."/>
            <person name="Dolzhenko E."/>
            <person name="Clay D.M."/>
            <person name="Swart E.C."/>
            <person name="Perlman D.H."/>
            <person name="Doak T.G."/>
            <person name="Stuart A."/>
            <person name="Amemiya C.T."/>
            <person name="Sebra R.P."/>
            <person name="Landweber L.F."/>
        </authorList>
    </citation>
    <scope>NUCLEOTIDE SEQUENCE [LARGE SCALE GENOMIC DNA]</scope>
    <source>
        <strain evidence="3">JRB310</strain>
    </source>
</reference>
<dbReference type="AlphaFoldDB" id="A0A073I084"/>
<keyword evidence="3" id="KW-1185">Reference proteome</keyword>
<feature type="region of interest" description="Disordered" evidence="1">
    <location>
        <begin position="167"/>
        <end position="195"/>
    </location>
</feature>
<accession>A0A073I084</accession>
<feature type="compositionally biased region" description="Polar residues" evidence="1">
    <location>
        <begin position="186"/>
        <end position="195"/>
    </location>
</feature>
<evidence type="ECO:0000256" key="1">
    <source>
        <dbReference type="SAM" id="MobiDB-lite"/>
    </source>
</evidence>
<organism evidence="2 3">
    <name type="scientific">Oxytricha trifallax</name>
    <dbReference type="NCBI Taxonomy" id="1172189"/>
    <lineage>
        <taxon>Eukaryota</taxon>
        <taxon>Sar</taxon>
        <taxon>Alveolata</taxon>
        <taxon>Ciliophora</taxon>
        <taxon>Intramacronucleata</taxon>
        <taxon>Spirotrichea</taxon>
        <taxon>Stichotrichia</taxon>
        <taxon>Sporadotrichida</taxon>
        <taxon>Oxytrichidae</taxon>
        <taxon>Oxytrichinae</taxon>
        <taxon>Oxytricha</taxon>
    </lineage>
</organism>
<dbReference type="Proteomes" id="UP000053232">
    <property type="component" value="Unassembled WGS sequence"/>
</dbReference>
<dbReference type="EMBL" id="ARYC01000572">
    <property type="protein sequence ID" value="KEJ83079.1"/>
    <property type="molecule type" value="Genomic_DNA"/>
</dbReference>
<gene>
    <name evidence="2" type="ORF">OXYTRIMIC_339</name>
</gene>